<dbReference type="Proteomes" id="UP001159042">
    <property type="component" value="Unassembled WGS sequence"/>
</dbReference>
<feature type="region of interest" description="Disordered" evidence="1">
    <location>
        <begin position="28"/>
        <end position="50"/>
    </location>
</feature>
<organism evidence="2 3">
    <name type="scientific">Exocentrus adspersus</name>
    <dbReference type="NCBI Taxonomy" id="1586481"/>
    <lineage>
        <taxon>Eukaryota</taxon>
        <taxon>Metazoa</taxon>
        <taxon>Ecdysozoa</taxon>
        <taxon>Arthropoda</taxon>
        <taxon>Hexapoda</taxon>
        <taxon>Insecta</taxon>
        <taxon>Pterygota</taxon>
        <taxon>Neoptera</taxon>
        <taxon>Endopterygota</taxon>
        <taxon>Coleoptera</taxon>
        <taxon>Polyphaga</taxon>
        <taxon>Cucujiformia</taxon>
        <taxon>Chrysomeloidea</taxon>
        <taxon>Cerambycidae</taxon>
        <taxon>Lamiinae</taxon>
        <taxon>Acanthocinini</taxon>
        <taxon>Exocentrus</taxon>
    </lineage>
</organism>
<protein>
    <submittedName>
        <fullName evidence="2">Uncharacterized protein</fullName>
    </submittedName>
</protein>
<evidence type="ECO:0000313" key="3">
    <source>
        <dbReference type="Proteomes" id="UP001159042"/>
    </source>
</evidence>
<dbReference type="AlphaFoldDB" id="A0AAV8VGC7"/>
<name>A0AAV8VGC7_9CUCU</name>
<dbReference type="EMBL" id="JANEYG010000098">
    <property type="protein sequence ID" value="KAJ8913248.1"/>
    <property type="molecule type" value="Genomic_DNA"/>
</dbReference>
<reference evidence="2 3" key="1">
    <citation type="journal article" date="2023" name="Insect Mol. Biol.">
        <title>Genome sequencing provides insights into the evolution of gene families encoding plant cell wall-degrading enzymes in longhorned beetles.</title>
        <authorList>
            <person name="Shin N.R."/>
            <person name="Okamura Y."/>
            <person name="Kirsch R."/>
            <person name="Pauchet Y."/>
        </authorList>
    </citation>
    <scope>NUCLEOTIDE SEQUENCE [LARGE SCALE GENOMIC DNA]</scope>
    <source>
        <strain evidence="2">EAD_L_NR</strain>
    </source>
</reference>
<evidence type="ECO:0000256" key="1">
    <source>
        <dbReference type="SAM" id="MobiDB-lite"/>
    </source>
</evidence>
<accession>A0AAV8VGC7</accession>
<evidence type="ECO:0000313" key="2">
    <source>
        <dbReference type="EMBL" id="KAJ8913248.1"/>
    </source>
</evidence>
<comment type="caution">
    <text evidence="2">The sequence shown here is derived from an EMBL/GenBank/DDBJ whole genome shotgun (WGS) entry which is preliminary data.</text>
</comment>
<gene>
    <name evidence="2" type="ORF">NQ315_012866</name>
</gene>
<keyword evidence="3" id="KW-1185">Reference proteome</keyword>
<sequence>MHHTRKTSYRLKKNFTANWIEYMRKYEASTASTSSQKPGDGENKNNRIARLRTKKEKVEYERNLKVELESISNNTGENKTIEDSWEELKTKLEMTAKICNRETKKRKKEWFDEECKGGTPE</sequence>
<proteinExistence type="predicted"/>